<evidence type="ECO:0000256" key="1">
    <source>
        <dbReference type="SAM" id="MobiDB-lite"/>
    </source>
</evidence>
<feature type="region of interest" description="Disordered" evidence="1">
    <location>
        <begin position="43"/>
        <end position="165"/>
    </location>
</feature>
<feature type="region of interest" description="Disordered" evidence="1">
    <location>
        <begin position="1"/>
        <end position="26"/>
    </location>
</feature>
<proteinExistence type="predicted"/>
<evidence type="ECO:0000313" key="2">
    <source>
        <dbReference type="EMBL" id="VFU60972.1"/>
    </source>
</evidence>
<organism evidence="2">
    <name type="scientific">Salix viminalis</name>
    <name type="common">Common osier</name>
    <name type="synonym">Basket willow</name>
    <dbReference type="NCBI Taxonomy" id="40686"/>
    <lineage>
        <taxon>Eukaryota</taxon>
        <taxon>Viridiplantae</taxon>
        <taxon>Streptophyta</taxon>
        <taxon>Embryophyta</taxon>
        <taxon>Tracheophyta</taxon>
        <taxon>Spermatophyta</taxon>
        <taxon>Magnoliopsida</taxon>
        <taxon>eudicotyledons</taxon>
        <taxon>Gunneridae</taxon>
        <taxon>Pentapetalae</taxon>
        <taxon>rosids</taxon>
        <taxon>fabids</taxon>
        <taxon>Malpighiales</taxon>
        <taxon>Salicaceae</taxon>
        <taxon>Saliceae</taxon>
        <taxon>Salix</taxon>
    </lineage>
</organism>
<name>A0A6N2N5B0_SALVM</name>
<dbReference type="EMBL" id="CAADRP010002085">
    <property type="protein sequence ID" value="VFU60972.1"/>
    <property type="molecule type" value="Genomic_DNA"/>
</dbReference>
<sequence>MEENNRNRKGGNSGVSSGKPLRTVTGKQLNVSARFDALMAVEEDAADSGEGSKEKEINENENGEVTLCSEAGRILGHKNQRADSGQGEIHGGQSPNKMDSRTYGMKPTVAAGKATIHGKEKHVQTEEEGPNRMDLREDGLKKPEEVSKANMHGPGKKQSRAERGK</sequence>
<reference evidence="2" key="1">
    <citation type="submission" date="2019-03" db="EMBL/GenBank/DDBJ databases">
        <authorList>
            <person name="Mank J."/>
            <person name="Almeida P."/>
        </authorList>
    </citation>
    <scope>NUCLEOTIDE SEQUENCE</scope>
    <source>
        <strain evidence="2">78183</strain>
    </source>
</reference>
<gene>
    <name evidence="2" type="ORF">SVIM_LOCUS454173</name>
</gene>
<protein>
    <submittedName>
        <fullName evidence="2">Uncharacterized protein</fullName>
    </submittedName>
</protein>
<dbReference type="AlphaFoldDB" id="A0A6N2N5B0"/>
<feature type="compositionally biased region" description="Basic and acidic residues" evidence="1">
    <location>
        <begin position="117"/>
        <end position="147"/>
    </location>
</feature>
<accession>A0A6N2N5B0</accession>